<keyword evidence="1" id="KW-0812">Transmembrane</keyword>
<dbReference type="OrthoDB" id="373153at2759"/>
<evidence type="ECO:0000313" key="2">
    <source>
        <dbReference type="EMBL" id="ETB57991.1"/>
    </source>
</evidence>
<organism evidence="2 3">
    <name type="scientific">Plasmodium yoelii 17X</name>
    <dbReference type="NCBI Taxonomy" id="1323249"/>
    <lineage>
        <taxon>Eukaryota</taxon>
        <taxon>Sar</taxon>
        <taxon>Alveolata</taxon>
        <taxon>Apicomplexa</taxon>
        <taxon>Aconoidasida</taxon>
        <taxon>Haemosporida</taxon>
        <taxon>Plasmodiidae</taxon>
        <taxon>Plasmodium</taxon>
        <taxon>Plasmodium (Vinckeia)</taxon>
    </lineage>
</organism>
<protein>
    <recommendedName>
        <fullName evidence="4">YIR protein</fullName>
    </recommendedName>
</protein>
<evidence type="ECO:0000313" key="3">
    <source>
        <dbReference type="Proteomes" id="UP000018538"/>
    </source>
</evidence>
<keyword evidence="3" id="KW-1185">Reference proteome</keyword>
<dbReference type="NCBIfam" id="TIGR01590">
    <property type="entry name" value="yir-bir-cir_Pla"/>
    <property type="match status" value="1"/>
</dbReference>
<keyword evidence="1" id="KW-1133">Transmembrane helix</keyword>
<dbReference type="InterPro" id="IPR006477">
    <property type="entry name" value="Yir_bir_cir"/>
</dbReference>
<dbReference type="AlphaFoldDB" id="V7PEK0"/>
<keyword evidence="1" id="KW-0472">Membrane</keyword>
<evidence type="ECO:0008006" key="4">
    <source>
        <dbReference type="Google" id="ProtNLM"/>
    </source>
</evidence>
<proteinExistence type="predicted"/>
<sequence>MADRLCNQFDTLRKIFRDELKDSKQYDFERGIFKKYCPNKNCGTDTDIANAGCLWLFNQFFGTSGTSHYHDVYKDVTVCIMIWLSYKLNLKPPENINTLKEFYSSHIKNNEEYTKHDAGNSGYESHKKIIDEIEEYMNINISHMAKFDELLKLLCNMNTAYTKQNNSDFSKYSNKFVEEYEELLNDNNNIHESSYSKVLLVLSNYYNNFEKSKALRSISIDLPQLPTEKRAQKVNQEVPKEIKTTETSRESDKLDTEMTNLSSNITLSGSSLVNKLVIVLSIFGAIAILLGVSYKYSLFGFRKRSQKQHLREKLKK</sequence>
<dbReference type="EMBL" id="KI635795">
    <property type="protein sequence ID" value="ETB57991.1"/>
    <property type="molecule type" value="Genomic_DNA"/>
</dbReference>
<feature type="transmembrane region" description="Helical" evidence="1">
    <location>
        <begin position="272"/>
        <end position="294"/>
    </location>
</feature>
<reference evidence="2 3" key="1">
    <citation type="submission" date="2013-11" db="EMBL/GenBank/DDBJ databases">
        <title>The Genome Sequence of Plasmodium yoelii 17X.</title>
        <authorList>
            <consortium name="The Broad Institute Genomics Platform"/>
            <consortium name="The Broad Institute Genome Sequencing Center for Infectious Disease"/>
            <person name="Neafsey D."/>
            <person name="Adams J."/>
            <person name="Walker B."/>
            <person name="Young S.K."/>
            <person name="Zeng Q."/>
            <person name="Gargeya S."/>
            <person name="Fitzgerald M."/>
            <person name="Haas B."/>
            <person name="Abouelleil A."/>
            <person name="Alvarado L."/>
            <person name="Chapman S.B."/>
            <person name="Gainer-Dewar J."/>
            <person name="Goldberg J."/>
            <person name="Griggs A."/>
            <person name="Gujja S."/>
            <person name="Hansen M."/>
            <person name="Howarth C."/>
            <person name="Imamovic A."/>
            <person name="Ireland A."/>
            <person name="Larimer J."/>
            <person name="McCowan C."/>
            <person name="Murphy C."/>
            <person name="Pearson M."/>
            <person name="Poon T.W."/>
            <person name="Priest M."/>
            <person name="Roberts A."/>
            <person name="Saif S."/>
            <person name="Shea T."/>
            <person name="Sykes S."/>
            <person name="Wortman J."/>
            <person name="Nusbaum C."/>
            <person name="Birren B."/>
        </authorList>
    </citation>
    <scope>NUCLEOTIDE SEQUENCE [LARGE SCALE GENOMIC DNA]</scope>
    <source>
        <strain evidence="2 3">17X</strain>
    </source>
</reference>
<dbReference type="Proteomes" id="UP000018538">
    <property type="component" value="Unassembled WGS sequence"/>
</dbReference>
<name>V7PEK0_PLAYE</name>
<gene>
    <name evidence="2" type="ORF">YYC_04767</name>
</gene>
<dbReference type="Pfam" id="PF06022">
    <property type="entry name" value="Cir_Bir_Yir"/>
    <property type="match status" value="1"/>
</dbReference>
<evidence type="ECO:0000256" key="1">
    <source>
        <dbReference type="SAM" id="Phobius"/>
    </source>
</evidence>
<accession>V7PEK0</accession>